<sequence>MILIRLFLCLVITIIFSQTTAAQNLVFRTKTTKNIPQNKALTRAVKNHESSRKINKTYELEITAGFLKNTKVNFQIGQLTYSATLIKKITRGKNSFSWFGKTADGFGIFFTVNNGRISSKFSTDKYAYTLIPLSNDTHLLVEFKDTNIGVCGNEVVESISKAAKSILQTGKLVDDDCTIRVLIATTPTASMQIINAGFDIPTFAQLAIDETNLAYITSQIDMIMELAVLLETNYTEIPPNANTGFQDDLNNFRNGTGDLAITNQMRDSYQTDIQILLRRNVNGFFGQAFNVPTENVPFNQAEAYCTVTVEGVTIGRFSFPHEIGHLQGARHDTHNDNPNYARGFVSGNANNSWRTIMATGNQVGCVLANGCRISAFSNPNINGPDGAPAGTIDRNNGRRINETSAIIKNYREVPDNLNLLNENISSNQVSNHLADLNISTNNSTVIYQANSSATMRSANSIVLQSGTHIQNGANFRAYLVSNACENEPSSAKLQSHSYQTNRFLFNRRLEGNDLASGIILSPNPTKEILNIEASNDNGIISCQVSNLGNLSLLWYINDNEHQSFELDFSSFPAGIYIIRFLMTDGTTVNKKVIKE</sequence>
<gene>
    <name evidence="2" type="ORF">MNBD_BACTEROID03-2624</name>
</gene>
<dbReference type="AlphaFoldDB" id="A0A3B0TTC5"/>
<evidence type="ECO:0000313" key="2">
    <source>
        <dbReference type="EMBL" id="VAW11864.1"/>
    </source>
</evidence>
<dbReference type="Pfam" id="PF18962">
    <property type="entry name" value="Por_Secre_tail"/>
    <property type="match status" value="1"/>
</dbReference>
<dbReference type="InterPro" id="IPR026444">
    <property type="entry name" value="Secre_tail"/>
</dbReference>
<organism evidence="2">
    <name type="scientific">hydrothermal vent metagenome</name>
    <dbReference type="NCBI Taxonomy" id="652676"/>
    <lineage>
        <taxon>unclassified sequences</taxon>
        <taxon>metagenomes</taxon>
        <taxon>ecological metagenomes</taxon>
    </lineage>
</organism>
<dbReference type="NCBIfam" id="TIGR04183">
    <property type="entry name" value="Por_Secre_tail"/>
    <property type="match status" value="1"/>
</dbReference>
<reference evidence="2" key="1">
    <citation type="submission" date="2018-06" db="EMBL/GenBank/DDBJ databases">
        <authorList>
            <person name="Zhirakovskaya E."/>
        </authorList>
    </citation>
    <scope>NUCLEOTIDE SEQUENCE</scope>
</reference>
<evidence type="ECO:0000259" key="1">
    <source>
        <dbReference type="Pfam" id="PF18962"/>
    </source>
</evidence>
<name>A0A3B0TTC5_9ZZZZ</name>
<feature type="domain" description="Secretion system C-terminal sorting" evidence="1">
    <location>
        <begin position="522"/>
        <end position="593"/>
    </location>
</feature>
<dbReference type="Pfam" id="PF13688">
    <property type="entry name" value="Reprolysin_5"/>
    <property type="match status" value="1"/>
</dbReference>
<protein>
    <recommendedName>
        <fullName evidence="1">Secretion system C-terminal sorting domain-containing protein</fullName>
    </recommendedName>
</protein>
<proteinExistence type="predicted"/>
<dbReference type="SUPFAM" id="SSF55486">
    <property type="entry name" value="Metalloproteases ('zincins'), catalytic domain"/>
    <property type="match status" value="1"/>
</dbReference>
<accession>A0A3B0TTC5</accession>
<dbReference type="EMBL" id="UOEL01000074">
    <property type="protein sequence ID" value="VAW11864.1"/>
    <property type="molecule type" value="Genomic_DNA"/>
</dbReference>